<comment type="caution">
    <text evidence="2">The sequence shown here is derived from an EMBL/GenBank/DDBJ whole genome shotgun (WGS) entry which is preliminary data.</text>
</comment>
<sequence>MEGKEVMMASRRVVMRVLFRKMLESFQGIFLKDTPRGLPSIKGIEHHTDFILGATLPNGATHRANPEEIEHRANTKQRD</sequence>
<dbReference type="EMBL" id="QJKJ01001187">
    <property type="protein sequence ID" value="RDY08896.1"/>
    <property type="molecule type" value="Genomic_DNA"/>
</dbReference>
<protein>
    <submittedName>
        <fullName evidence="2">Uncharacterized protein</fullName>
    </submittedName>
</protein>
<evidence type="ECO:0000313" key="3">
    <source>
        <dbReference type="Proteomes" id="UP000257109"/>
    </source>
</evidence>
<name>A0A371I1I3_MUCPR</name>
<feature type="region of interest" description="Disordered" evidence="1">
    <location>
        <begin position="56"/>
        <end position="79"/>
    </location>
</feature>
<evidence type="ECO:0000313" key="2">
    <source>
        <dbReference type="EMBL" id="RDY08896.1"/>
    </source>
</evidence>
<accession>A0A371I1I3</accession>
<reference evidence="2" key="1">
    <citation type="submission" date="2018-05" db="EMBL/GenBank/DDBJ databases">
        <title>Draft genome of Mucuna pruriens seed.</title>
        <authorList>
            <person name="Nnadi N.E."/>
            <person name="Vos R."/>
            <person name="Hasami M.H."/>
            <person name="Devisetty U.K."/>
            <person name="Aguiy J.C."/>
        </authorList>
    </citation>
    <scope>NUCLEOTIDE SEQUENCE [LARGE SCALE GENOMIC DNA]</scope>
    <source>
        <strain evidence="2">JCA_2017</strain>
    </source>
</reference>
<dbReference type="AlphaFoldDB" id="A0A371I1I3"/>
<dbReference type="OrthoDB" id="1934635at2759"/>
<keyword evidence="3" id="KW-1185">Reference proteome</keyword>
<dbReference type="Proteomes" id="UP000257109">
    <property type="component" value="Unassembled WGS sequence"/>
</dbReference>
<feature type="non-terminal residue" evidence="2">
    <location>
        <position position="1"/>
    </location>
</feature>
<proteinExistence type="predicted"/>
<feature type="compositionally biased region" description="Basic and acidic residues" evidence="1">
    <location>
        <begin position="64"/>
        <end position="79"/>
    </location>
</feature>
<organism evidence="2 3">
    <name type="scientific">Mucuna pruriens</name>
    <name type="common">Velvet bean</name>
    <name type="synonym">Dolichos pruriens</name>
    <dbReference type="NCBI Taxonomy" id="157652"/>
    <lineage>
        <taxon>Eukaryota</taxon>
        <taxon>Viridiplantae</taxon>
        <taxon>Streptophyta</taxon>
        <taxon>Embryophyta</taxon>
        <taxon>Tracheophyta</taxon>
        <taxon>Spermatophyta</taxon>
        <taxon>Magnoliopsida</taxon>
        <taxon>eudicotyledons</taxon>
        <taxon>Gunneridae</taxon>
        <taxon>Pentapetalae</taxon>
        <taxon>rosids</taxon>
        <taxon>fabids</taxon>
        <taxon>Fabales</taxon>
        <taxon>Fabaceae</taxon>
        <taxon>Papilionoideae</taxon>
        <taxon>50 kb inversion clade</taxon>
        <taxon>NPAAA clade</taxon>
        <taxon>indigoferoid/millettioid clade</taxon>
        <taxon>Phaseoleae</taxon>
        <taxon>Mucuna</taxon>
    </lineage>
</organism>
<evidence type="ECO:0000256" key="1">
    <source>
        <dbReference type="SAM" id="MobiDB-lite"/>
    </source>
</evidence>
<gene>
    <name evidence="2" type="ORF">CR513_06808</name>
</gene>